<dbReference type="WBParaSite" id="HPBE_0000428301-mRNA-1">
    <property type="protein sequence ID" value="HPBE_0000428301-mRNA-1"/>
    <property type="gene ID" value="HPBE_0000428301"/>
</dbReference>
<dbReference type="OrthoDB" id="5858760at2759"/>
<dbReference type="Proteomes" id="UP000050761">
    <property type="component" value="Unassembled WGS sequence"/>
</dbReference>
<dbReference type="Pfam" id="PF22695">
    <property type="entry name" value="EST1-like_DNA_bind"/>
    <property type="match status" value="1"/>
</dbReference>
<dbReference type="Gene3D" id="1.25.40.10">
    <property type="entry name" value="Tetratricopeptide repeat domain"/>
    <property type="match status" value="1"/>
</dbReference>
<gene>
    <name evidence="3" type="ORF">HPBE_LOCUS4284</name>
</gene>
<evidence type="ECO:0000259" key="2">
    <source>
        <dbReference type="Pfam" id="PF22695"/>
    </source>
</evidence>
<feature type="domain" description="EST1-like DNA-binding" evidence="2">
    <location>
        <begin position="8"/>
        <end position="171"/>
    </location>
</feature>
<sequence>MDVNWFNVMVSVFCGELQCMLAESPRHAAMYNLYLGDLHRYLTNTDQSCLSTLYYRRAVEMDADVGQAFNQLALNETPTNSVRLFLLALLARRPFQKAWDNLKKTFEQKVDGQISSFILSTPFIILVSYSRTSLDSEGIRLVEAIKSLSDPLKDYDLALLLLILSLSCRLALESGNVTYLPRLRNSVSLIMSSRTDYRIILLRCFRSGFNPTEAHQRVVSLMVPESPSTATPKFDVIGGWVLAEVCEWLFHIAPKLHTLRNSKKTPIPAALFNVFHSLVDKLIHQLNRMAKPLRIVDDVDEEIHWLLYGASVADDSRALRQTAHWAFKLCAVDTAPVEYAGYFRRRGPSAETVELQRKMAQLHTENIRREALSSQWMPVYIVLDYDVLIQRLKSVCPLVNSSSLIAVIPSFVLRRLDANKNLCADARPAIRMCEMWQTRGRIRVVEATSHFECCSGLADSVTAAGDVDGQSPTHAMVALLVEDLESFQDMRIPWQPVPAVADYEQTFIEGSETRVVDHRDRPRPKLIRGRNLRDTQTKGP</sequence>
<reference evidence="5" key="2">
    <citation type="submission" date="2019-09" db="UniProtKB">
        <authorList>
            <consortium name="WormBaseParasite"/>
        </authorList>
    </citation>
    <scope>IDENTIFICATION</scope>
</reference>
<reference evidence="3 4" key="1">
    <citation type="submission" date="2018-11" db="EMBL/GenBank/DDBJ databases">
        <authorList>
            <consortium name="Pathogen Informatics"/>
        </authorList>
    </citation>
    <scope>NUCLEOTIDE SEQUENCE [LARGE SCALE GENOMIC DNA]</scope>
</reference>
<dbReference type="EMBL" id="UZAH01025294">
    <property type="protein sequence ID" value="VDO60731.1"/>
    <property type="molecule type" value="Genomic_DNA"/>
</dbReference>
<proteinExistence type="predicted"/>
<dbReference type="SUPFAM" id="SSF48452">
    <property type="entry name" value="TPR-like"/>
    <property type="match status" value="1"/>
</dbReference>
<accession>A0A3P7WHZ6</accession>
<feature type="compositionally biased region" description="Basic and acidic residues" evidence="1">
    <location>
        <begin position="531"/>
        <end position="540"/>
    </location>
</feature>
<dbReference type="InterPro" id="IPR054534">
    <property type="entry name" value="EST1-like_DNA_bind"/>
</dbReference>
<organism evidence="3">
    <name type="scientific">Heligmosomoides polygyrus</name>
    <name type="common">Parasitic roundworm</name>
    <dbReference type="NCBI Taxonomy" id="6339"/>
    <lineage>
        <taxon>Eukaryota</taxon>
        <taxon>Metazoa</taxon>
        <taxon>Ecdysozoa</taxon>
        <taxon>Nematoda</taxon>
        <taxon>Chromadorea</taxon>
        <taxon>Rhabditida</taxon>
        <taxon>Rhabditina</taxon>
        <taxon>Rhabditomorpha</taxon>
        <taxon>Strongyloidea</taxon>
        <taxon>Heligmosomidae</taxon>
        <taxon>Heligmosomoides</taxon>
    </lineage>
</organism>
<dbReference type="Gene3D" id="3.40.50.1010">
    <property type="entry name" value="5'-nuclease"/>
    <property type="match status" value="1"/>
</dbReference>
<evidence type="ECO:0000313" key="3">
    <source>
        <dbReference type="EMBL" id="VDO60731.1"/>
    </source>
</evidence>
<evidence type="ECO:0000256" key="1">
    <source>
        <dbReference type="SAM" id="MobiDB-lite"/>
    </source>
</evidence>
<evidence type="ECO:0000313" key="4">
    <source>
        <dbReference type="Proteomes" id="UP000050761"/>
    </source>
</evidence>
<feature type="compositionally biased region" description="Basic residues" evidence="1">
    <location>
        <begin position="521"/>
        <end position="530"/>
    </location>
</feature>
<feature type="region of interest" description="Disordered" evidence="1">
    <location>
        <begin position="515"/>
        <end position="540"/>
    </location>
</feature>
<keyword evidence="4" id="KW-1185">Reference proteome</keyword>
<protein>
    <submittedName>
        <fullName evidence="5">EST1_DNA_bind domain-containing protein</fullName>
    </submittedName>
</protein>
<name>A0A3P7WHZ6_HELPZ</name>
<dbReference type="InterPro" id="IPR011990">
    <property type="entry name" value="TPR-like_helical_dom_sf"/>
</dbReference>
<dbReference type="AlphaFoldDB" id="A0A3P7WHZ6"/>
<evidence type="ECO:0000313" key="5">
    <source>
        <dbReference type="WBParaSite" id="HPBE_0000428301-mRNA-1"/>
    </source>
</evidence>